<dbReference type="Gene3D" id="2.40.30.10">
    <property type="entry name" value="Translation factors"/>
    <property type="match status" value="1"/>
</dbReference>
<dbReference type="SUPFAM" id="SSF63380">
    <property type="entry name" value="Riboflavin synthase domain-like"/>
    <property type="match status" value="1"/>
</dbReference>
<dbReference type="InterPro" id="IPR001433">
    <property type="entry name" value="OxRdtase_FAD/NAD-bd"/>
</dbReference>
<dbReference type="CDD" id="cd06221">
    <property type="entry name" value="sulfite_reductase_like"/>
    <property type="match status" value="1"/>
</dbReference>
<dbReference type="eggNOG" id="COG0543">
    <property type="taxonomic scope" value="Bacteria"/>
</dbReference>
<reference evidence="3 4" key="2">
    <citation type="submission" date="2008-10" db="EMBL/GenBank/DDBJ databases">
        <authorList>
            <person name="Fulton L."/>
            <person name="Clifton S."/>
            <person name="Fulton B."/>
            <person name="Xu J."/>
            <person name="Minx P."/>
            <person name="Pepin K.H."/>
            <person name="Johnson M."/>
            <person name="Bhonagiri V."/>
            <person name="Nash W.E."/>
            <person name="Mardis E.R."/>
            <person name="Wilson R.K."/>
        </authorList>
    </citation>
    <scope>NUCLEOTIDE SEQUENCE [LARGE SCALE GENOMIC DNA]</scope>
    <source>
        <strain evidence="3 4">ATCC 29098</strain>
    </source>
</reference>
<dbReference type="SUPFAM" id="SSF52343">
    <property type="entry name" value="Ferredoxin reductase-like, C-terminal NADP-linked domain"/>
    <property type="match status" value="1"/>
</dbReference>
<dbReference type="Gene3D" id="3.40.50.80">
    <property type="entry name" value="Nucleotide-binding domain of ferredoxin-NADP reductase (FNR) module"/>
    <property type="match status" value="1"/>
</dbReference>
<feature type="compositionally biased region" description="Low complexity" evidence="1">
    <location>
        <begin position="120"/>
        <end position="135"/>
    </location>
</feature>
<evidence type="ECO:0000313" key="4">
    <source>
        <dbReference type="Proteomes" id="UP000003676"/>
    </source>
</evidence>
<dbReference type="InterPro" id="IPR037117">
    <property type="entry name" value="Dihydroorotate_DH_ele_sf"/>
</dbReference>
<dbReference type="AlphaFoldDB" id="B6WXA8"/>
<dbReference type="InterPro" id="IPR019480">
    <property type="entry name" value="Dihydroorotate_DH_Fe-S-bd"/>
</dbReference>
<dbReference type="PROSITE" id="PS51384">
    <property type="entry name" value="FAD_FR"/>
    <property type="match status" value="1"/>
</dbReference>
<dbReference type="STRING" id="901.DESPIGER_1695"/>
<dbReference type="PANTHER" id="PTHR43513:SF1">
    <property type="entry name" value="ANAEROBIC SULFITE REDUCTASE SUBUNIT B"/>
    <property type="match status" value="1"/>
</dbReference>
<dbReference type="EMBL" id="ABXU01000079">
    <property type="protein sequence ID" value="EEB32388.1"/>
    <property type="molecule type" value="Genomic_DNA"/>
</dbReference>
<feature type="domain" description="FAD-binding FR-type" evidence="2">
    <location>
        <begin position="160"/>
        <end position="260"/>
    </location>
</feature>
<proteinExistence type="predicted"/>
<protein>
    <submittedName>
        <fullName evidence="3">Oxidoreductase NAD-binding domain protein</fullName>
    </submittedName>
</protein>
<feature type="region of interest" description="Disordered" evidence="1">
    <location>
        <begin position="1"/>
        <end position="135"/>
    </location>
</feature>
<evidence type="ECO:0000256" key="1">
    <source>
        <dbReference type="SAM" id="MobiDB-lite"/>
    </source>
</evidence>
<name>B6WXA8_9BACT</name>
<feature type="compositionally biased region" description="Basic residues" evidence="1">
    <location>
        <begin position="1"/>
        <end position="12"/>
    </location>
</feature>
<organism evidence="3 4">
    <name type="scientific">Desulfovibrio piger ATCC 29098</name>
    <dbReference type="NCBI Taxonomy" id="411464"/>
    <lineage>
        <taxon>Bacteria</taxon>
        <taxon>Pseudomonadati</taxon>
        <taxon>Thermodesulfobacteriota</taxon>
        <taxon>Desulfovibrionia</taxon>
        <taxon>Desulfovibrionales</taxon>
        <taxon>Desulfovibrionaceae</taxon>
        <taxon>Desulfovibrio</taxon>
    </lineage>
</organism>
<dbReference type="Pfam" id="PF00175">
    <property type="entry name" value="NAD_binding_1"/>
    <property type="match status" value="1"/>
</dbReference>
<feature type="compositionally biased region" description="Low complexity" evidence="1">
    <location>
        <begin position="64"/>
        <end position="86"/>
    </location>
</feature>
<feature type="compositionally biased region" description="Low complexity" evidence="1">
    <location>
        <begin position="13"/>
        <end position="45"/>
    </location>
</feature>
<dbReference type="Pfam" id="PF10418">
    <property type="entry name" value="DHODB_Fe-S_bind"/>
    <property type="match status" value="1"/>
</dbReference>
<reference evidence="3 4" key="1">
    <citation type="submission" date="2008-10" db="EMBL/GenBank/DDBJ databases">
        <title>Draft genome sequence of Desulvovibrio piger (ATCC 29098).</title>
        <authorList>
            <person name="Sudarsanam P."/>
            <person name="Ley R."/>
            <person name="Guruge J."/>
            <person name="Turnbaugh P.J."/>
            <person name="Mahowald M."/>
            <person name="Liep D."/>
            <person name="Gordon J."/>
        </authorList>
    </citation>
    <scope>NUCLEOTIDE SEQUENCE [LARGE SCALE GENOMIC DNA]</scope>
    <source>
        <strain evidence="3 4">ATCC 29098</strain>
    </source>
</reference>
<feature type="compositionally biased region" description="Basic and acidic residues" evidence="1">
    <location>
        <begin position="110"/>
        <end position="119"/>
    </location>
</feature>
<dbReference type="Gene3D" id="2.10.240.10">
    <property type="entry name" value="Dihydroorotate dehydrogenase, electron transfer subunit"/>
    <property type="match status" value="1"/>
</dbReference>
<dbReference type="InterPro" id="IPR039261">
    <property type="entry name" value="FNR_nucleotide-bd"/>
</dbReference>
<comment type="caution">
    <text evidence="3">The sequence shown here is derived from an EMBL/GenBank/DDBJ whole genome shotgun (WGS) entry which is preliminary data.</text>
</comment>
<dbReference type="InterPro" id="IPR017938">
    <property type="entry name" value="Riboflavin_synthase-like_b-brl"/>
</dbReference>
<sequence>MATKKTTTRSKSTKAAAKPAAKPAAKTKKAAAAAAPAEAAEVAVRGTDSPVLKESHAPVVKESPVPAEAVKAEAPAVAEPAQAPAVAEEKPARTRKSKAAAKPAEAPAEEAPKAEEKPAEAPAPAAEAKPAAKPAVLKPRADGGMLREITPRPQQAGNPYKPMLATVVETIQETGNIKTLRVVLDDPEQMANFTYEPGQVGQLSVFGAGESTFVINTPPSQKEYLQFSVMQAGEVTSAIHRLSPGDKVGVRAPLGNFFPYNDWKGKNIFFVGGGIGMAPIRTIMLHVLEHKADYGKVSLLYGARSPRDMAFSYELDGWLANPDLDCTLCIDNPYEGWPHKVGLIPNVLTELNPSPDNCVAVLCGPPIMIKFTLQALEKLGFQPENIVTTLEKRMKCGIGICGRCNIGSHYVCVDGPVFTMAQLKELPPEL</sequence>
<dbReference type="InterPro" id="IPR017927">
    <property type="entry name" value="FAD-bd_FR_type"/>
</dbReference>
<evidence type="ECO:0000259" key="2">
    <source>
        <dbReference type="PROSITE" id="PS51384"/>
    </source>
</evidence>
<gene>
    <name evidence="3" type="ORF">DESPIG_02734</name>
</gene>
<dbReference type="InterPro" id="IPR050353">
    <property type="entry name" value="PyrK_electron_transfer"/>
</dbReference>
<evidence type="ECO:0000313" key="3">
    <source>
        <dbReference type="EMBL" id="EEB32388.1"/>
    </source>
</evidence>
<dbReference type="Proteomes" id="UP000003676">
    <property type="component" value="Unassembled WGS sequence"/>
</dbReference>
<dbReference type="GO" id="GO:0016491">
    <property type="term" value="F:oxidoreductase activity"/>
    <property type="evidence" value="ECO:0007669"/>
    <property type="project" value="InterPro"/>
</dbReference>
<dbReference type="PANTHER" id="PTHR43513">
    <property type="entry name" value="DIHYDROOROTATE DEHYDROGENASE B (NAD(+)), ELECTRON TRANSFER SUBUNIT"/>
    <property type="match status" value="1"/>
</dbReference>
<dbReference type="PRINTS" id="PR00406">
    <property type="entry name" value="CYTB5RDTASE"/>
</dbReference>
<accession>B6WXA8</accession>
<dbReference type="HOGENOM" id="CLU_665212_0_0_7"/>